<comment type="caution">
    <text evidence="1">The sequence shown here is derived from an EMBL/GenBank/DDBJ whole genome shotgun (WGS) entry which is preliminary data.</text>
</comment>
<dbReference type="AlphaFoldDB" id="A0A5J4WPC9"/>
<reference evidence="1 2" key="1">
    <citation type="submission" date="2019-03" db="EMBL/GenBank/DDBJ databases">
        <title>Single cell metagenomics reveals metabolic interactions within the superorganism composed of flagellate Streblomastix strix and complex community of Bacteroidetes bacteria on its surface.</title>
        <authorList>
            <person name="Treitli S.C."/>
            <person name="Kolisko M."/>
            <person name="Husnik F."/>
            <person name="Keeling P."/>
            <person name="Hampl V."/>
        </authorList>
    </citation>
    <scope>NUCLEOTIDE SEQUENCE [LARGE SCALE GENOMIC DNA]</scope>
    <source>
        <strain evidence="1">ST1C</strain>
    </source>
</reference>
<dbReference type="Proteomes" id="UP000324800">
    <property type="component" value="Unassembled WGS sequence"/>
</dbReference>
<evidence type="ECO:0000313" key="2">
    <source>
        <dbReference type="Proteomes" id="UP000324800"/>
    </source>
</evidence>
<name>A0A5J4WPC9_9EUKA</name>
<organism evidence="1 2">
    <name type="scientific">Streblomastix strix</name>
    <dbReference type="NCBI Taxonomy" id="222440"/>
    <lineage>
        <taxon>Eukaryota</taxon>
        <taxon>Metamonada</taxon>
        <taxon>Preaxostyla</taxon>
        <taxon>Oxymonadida</taxon>
        <taxon>Streblomastigidae</taxon>
        <taxon>Streblomastix</taxon>
    </lineage>
</organism>
<proteinExistence type="predicted"/>
<evidence type="ECO:0000313" key="1">
    <source>
        <dbReference type="EMBL" id="KAA6396791.1"/>
    </source>
</evidence>
<dbReference type="EMBL" id="SNRW01001338">
    <property type="protein sequence ID" value="KAA6396791.1"/>
    <property type="molecule type" value="Genomic_DNA"/>
</dbReference>
<accession>A0A5J4WPC9</accession>
<sequence length="124" mass="14109">MSAYIPIMADEYIQANGGDLWKHKGAYMDVAAAVWDLILRNLLKTIDAQVNWDAESKDTVKQAARLYKNELATQYFEMVDHDEVTFATTIGNIYNNVAQVAYREKQINKPAFIFEAPASQMELD</sequence>
<gene>
    <name evidence="1" type="ORF">EZS28_007684</name>
</gene>
<protein>
    <submittedName>
        <fullName evidence="1">Uncharacterized protein</fullName>
    </submittedName>
</protein>